<protein>
    <submittedName>
        <fullName evidence="7">Proteoglycan 3 (Predicted)</fullName>
    </submittedName>
</protein>
<dbReference type="GO" id="GO:0045575">
    <property type="term" value="P:basophil activation"/>
    <property type="evidence" value="ECO:0007669"/>
    <property type="project" value="Ensembl"/>
</dbReference>
<reference evidence="7" key="1">
    <citation type="journal article" date="2005" name="Genome Res.">
        <title>Gene and alternative splicing annotation with AIR.</title>
        <authorList>
            <person name="Florea L."/>
            <person name="Di Francesco V."/>
            <person name="Miller J."/>
            <person name="Turner R."/>
            <person name="Yao A."/>
            <person name="Harris M."/>
            <person name="Walenz B."/>
            <person name="Mobarry C."/>
            <person name="Merkulov G.V."/>
            <person name="Charlab R."/>
            <person name="Dew I."/>
            <person name="Deng Z."/>
            <person name="Istrail S."/>
            <person name="Li P."/>
            <person name="Sutton G."/>
        </authorList>
    </citation>
    <scope>NUCLEOTIDE SEQUENCE</scope>
    <source>
        <strain evidence="7">BN</strain>
    </source>
</reference>
<keyword evidence="2" id="KW-0430">Lectin</keyword>
<dbReference type="SUPFAM" id="SSF56436">
    <property type="entry name" value="C-type lectin-like"/>
    <property type="match status" value="1"/>
</dbReference>
<dbReference type="PRINTS" id="PR00770">
    <property type="entry name" value="EMAJORBASICP"/>
</dbReference>
<dbReference type="KEGG" id="rno:295706"/>
<dbReference type="Gene3D" id="3.10.100.10">
    <property type="entry name" value="Mannose-Binding Protein A, subunit A"/>
    <property type="match status" value="1"/>
</dbReference>
<evidence type="ECO:0000256" key="4">
    <source>
        <dbReference type="SAM" id="MobiDB-lite"/>
    </source>
</evidence>
<dbReference type="SMR" id="A6HMS6"/>
<dbReference type="PROSITE" id="PS50041">
    <property type="entry name" value="C_TYPE_LECTIN_2"/>
    <property type="match status" value="1"/>
</dbReference>
<reference evidence="7" key="2">
    <citation type="submission" date="2005-07" db="EMBL/GenBank/DDBJ databases">
        <authorList>
            <person name="Mural R.J."/>
            <person name="Li P.W."/>
            <person name="Adams M.D."/>
            <person name="Amanatides P.G."/>
            <person name="Baden-Tillson H."/>
            <person name="Barnstead M."/>
            <person name="Chin S.H."/>
            <person name="Dew I."/>
            <person name="Evans C.A."/>
            <person name="Ferriera S."/>
            <person name="Flanigan M."/>
            <person name="Fosler C."/>
            <person name="Glodek A."/>
            <person name="Gu Z."/>
            <person name="Holt R.A."/>
            <person name="Jennings D."/>
            <person name="Kraft C.L."/>
            <person name="Lu F."/>
            <person name="Nguyen T."/>
            <person name="Nusskern D.R."/>
            <person name="Pfannkoch C.M."/>
            <person name="Sitter C."/>
            <person name="Sutton G.G."/>
            <person name="Venter J.C."/>
            <person name="Wang Z."/>
            <person name="Woodage T."/>
            <person name="Zheng X.H."/>
            <person name="Zhong F."/>
        </authorList>
    </citation>
    <scope>NUCLEOTIDE SEQUENCE</scope>
    <source>
        <strain evidence="7">BN</strain>
    </source>
</reference>
<dbReference type="CDD" id="cd03598">
    <property type="entry name" value="CLECT_EMBP_like"/>
    <property type="match status" value="1"/>
</dbReference>
<dbReference type="AlphaFoldDB" id="A6HMS6"/>
<dbReference type="RefSeq" id="NP_001099957.1">
    <property type="nucleotide sequence ID" value="NM_001106487.1"/>
</dbReference>
<evidence type="ECO:0000256" key="1">
    <source>
        <dbReference type="ARBA" id="ARBA00022729"/>
    </source>
</evidence>
<dbReference type="InterPro" id="IPR033816">
    <property type="entry name" value="EMBP_CTLD"/>
</dbReference>
<gene>
    <name evidence="8" type="primary">Prg3</name>
    <name evidence="7" type="synonym">Prg3_predicted</name>
    <name evidence="7" type="ORF">rCG_26438</name>
</gene>
<evidence type="ECO:0000256" key="2">
    <source>
        <dbReference type="ARBA" id="ARBA00022734"/>
    </source>
</evidence>
<dbReference type="GO" id="GO:0042119">
    <property type="term" value="P:neutrophil activation"/>
    <property type="evidence" value="ECO:0007669"/>
    <property type="project" value="Ensembl"/>
</dbReference>
<evidence type="ECO:0000256" key="3">
    <source>
        <dbReference type="ARBA" id="ARBA00023157"/>
    </source>
</evidence>
<feature type="chain" id="PRO_5039898560" evidence="5">
    <location>
        <begin position="18"/>
        <end position="225"/>
    </location>
</feature>
<keyword evidence="3" id="KW-1015">Disulfide bond</keyword>
<dbReference type="SMART" id="SM00034">
    <property type="entry name" value="CLECT"/>
    <property type="match status" value="1"/>
</dbReference>
<accession>A6HMS6</accession>
<dbReference type="FunFam" id="3.10.100.10:FF:000090">
    <property type="entry name" value="Proteoglycan 2, bone marrow"/>
    <property type="match status" value="1"/>
</dbReference>
<dbReference type="Proteomes" id="UP000234681">
    <property type="component" value="Chromosome 3"/>
</dbReference>
<dbReference type="InterPro" id="IPR018378">
    <property type="entry name" value="C-type_lectin_CS"/>
</dbReference>
<dbReference type="RGD" id="1309904">
    <property type="gene designation" value="Prg3"/>
</dbReference>
<feature type="domain" description="C-type lectin" evidence="6">
    <location>
        <begin position="112"/>
        <end position="224"/>
    </location>
</feature>
<sequence>MKQPLILSLLLLGMVSAFHLDSAHPHLETSKREEDLNPEADGSREQGRELVLTQGIMQTEGEEVEGSEHQDVFEDGEAMESEPDALDEDSVCPREEDTAHFQGTPGCKSCRYVLVRTPKTFHKAQKLCRRCYRGNLASIHTFGFNFQVQSLARKINQSIVWIGGVLRRWLFWKNFCWTDGSRWDFGYWAPGQPGNGEGHCVTLCAKGGHWRRASCKSRLPFICSF</sequence>
<dbReference type="InterPro" id="IPR016186">
    <property type="entry name" value="C-type_lectin-like/link_sf"/>
</dbReference>
<dbReference type="InterPro" id="IPR050111">
    <property type="entry name" value="C-type_lectin/snaclec_domain"/>
</dbReference>
<feature type="region of interest" description="Disordered" evidence="4">
    <location>
        <begin position="27"/>
        <end position="46"/>
    </location>
</feature>
<dbReference type="GO" id="GO:0006955">
    <property type="term" value="P:immune response"/>
    <property type="evidence" value="ECO:0007669"/>
    <property type="project" value="InterPro"/>
</dbReference>
<dbReference type="AGR" id="RGD:1309904"/>
<dbReference type="RefSeq" id="XP_006234512.1">
    <property type="nucleotide sequence ID" value="XM_006234450.3"/>
</dbReference>
<dbReference type="GeneID" id="295706"/>
<evidence type="ECO:0000259" key="6">
    <source>
        <dbReference type="PROSITE" id="PS50041"/>
    </source>
</evidence>
<dbReference type="Pfam" id="PF00059">
    <property type="entry name" value="Lectin_C"/>
    <property type="match status" value="1"/>
</dbReference>
<dbReference type="OrthoDB" id="6369810at2759"/>
<dbReference type="GO" id="GO:0019370">
    <property type="term" value="P:leukotriene biosynthetic process"/>
    <property type="evidence" value="ECO:0007669"/>
    <property type="project" value="Ensembl"/>
</dbReference>
<dbReference type="OMA" id="FCWTDGS"/>
<dbReference type="GO" id="GO:0042554">
    <property type="term" value="P:superoxide anion generation"/>
    <property type="evidence" value="ECO:0007669"/>
    <property type="project" value="Ensembl"/>
</dbReference>
<organism evidence="7">
    <name type="scientific">Rattus norvegicus</name>
    <name type="common">Rat</name>
    <dbReference type="NCBI Taxonomy" id="10116"/>
    <lineage>
        <taxon>Eukaryota</taxon>
        <taxon>Metazoa</taxon>
        <taxon>Chordata</taxon>
        <taxon>Craniata</taxon>
        <taxon>Vertebrata</taxon>
        <taxon>Euteleostomi</taxon>
        <taxon>Mammalia</taxon>
        <taxon>Eutheria</taxon>
        <taxon>Euarchontoglires</taxon>
        <taxon>Glires</taxon>
        <taxon>Rodentia</taxon>
        <taxon>Myomorpha</taxon>
        <taxon>Muroidea</taxon>
        <taxon>Muridae</taxon>
        <taxon>Murinae</taxon>
        <taxon>Rattus</taxon>
    </lineage>
</organism>
<dbReference type="RefSeq" id="XP_006234511.1">
    <property type="nucleotide sequence ID" value="XM_006234449.3"/>
</dbReference>
<dbReference type="PANTHER" id="PTHR22803">
    <property type="entry name" value="MANNOSE, PHOSPHOLIPASE, LECTIN RECEPTOR RELATED"/>
    <property type="match status" value="1"/>
</dbReference>
<dbReference type="GO" id="GO:0032757">
    <property type="term" value="P:positive regulation of interleukin-8 production"/>
    <property type="evidence" value="ECO:0007669"/>
    <property type="project" value="Ensembl"/>
</dbReference>
<dbReference type="GO" id="GO:0017148">
    <property type="term" value="P:negative regulation of translation"/>
    <property type="evidence" value="ECO:0007669"/>
    <property type="project" value="Ensembl"/>
</dbReference>
<proteinExistence type="predicted"/>
<dbReference type="InterPro" id="IPR002352">
    <property type="entry name" value="Eosinophil_major_basic"/>
</dbReference>
<evidence type="ECO:0000256" key="5">
    <source>
        <dbReference type="SAM" id="SignalP"/>
    </source>
</evidence>
<dbReference type="InterPro" id="IPR016187">
    <property type="entry name" value="CTDL_fold"/>
</dbReference>
<dbReference type="InterPro" id="IPR001304">
    <property type="entry name" value="C-type_lectin-like"/>
</dbReference>
<feature type="signal peptide" evidence="5">
    <location>
        <begin position="1"/>
        <end position="17"/>
    </location>
</feature>
<dbReference type="GO" id="GO:0001694">
    <property type="term" value="P:histamine biosynthetic process"/>
    <property type="evidence" value="ECO:0007669"/>
    <property type="project" value="Ensembl"/>
</dbReference>
<evidence type="ECO:0000313" key="8">
    <source>
        <dbReference type="RGD" id="1309904"/>
    </source>
</evidence>
<dbReference type="CTD" id="10394"/>
<keyword evidence="1 5" id="KW-0732">Signal</keyword>
<dbReference type="PROSITE" id="PS00615">
    <property type="entry name" value="C_TYPE_LECTIN_1"/>
    <property type="match status" value="1"/>
</dbReference>
<dbReference type="EMBL" id="CH473949">
    <property type="protein sequence ID" value="EDL79327.1"/>
    <property type="molecule type" value="Genomic_DNA"/>
</dbReference>
<evidence type="ECO:0000313" key="7">
    <source>
        <dbReference type="EMBL" id="EDL79327.1"/>
    </source>
</evidence>
<dbReference type="GO" id="GO:0030246">
    <property type="term" value="F:carbohydrate binding"/>
    <property type="evidence" value="ECO:0007669"/>
    <property type="project" value="UniProtKB-KW"/>
</dbReference>
<name>A6HMS6_RAT</name>